<dbReference type="Proteomes" id="UP000198862">
    <property type="component" value="Unassembled WGS sequence"/>
</dbReference>
<proteinExistence type="predicted"/>
<dbReference type="RefSeq" id="WP_091983657.1">
    <property type="nucleotide sequence ID" value="NZ_FOLO01000014.1"/>
</dbReference>
<dbReference type="EC" id="2.7.7.65" evidence="1"/>
<dbReference type="OrthoDB" id="9803824at2"/>
<dbReference type="InterPro" id="IPR012292">
    <property type="entry name" value="Globin/Proto"/>
</dbReference>
<dbReference type="SUPFAM" id="SSF55073">
    <property type="entry name" value="Nucleotide cyclase"/>
    <property type="match status" value="1"/>
</dbReference>
<dbReference type="GO" id="GO:0052621">
    <property type="term" value="F:diguanylate cyclase activity"/>
    <property type="evidence" value="ECO:0007669"/>
    <property type="project" value="UniProtKB-EC"/>
</dbReference>
<dbReference type="AlphaFoldDB" id="A0A1I1L0I5"/>
<dbReference type="STRING" id="1123010.SAMN02745724_02234"/>
<dbReference type="SUPFAM" id="SSF46458">
    <property type="entry name" value="Globin-like"/>
    <property type="match status" value="1"/>
</dbReference>
<dbReference type="InterPro" id="IPR009050">
    <property type="entry name" value="Globin-like_sf"/>
</dbReference>
<protein>
    <recommendedName>
        <fullName evidence="2">Diguanylate cyclase DosC</fullName>
        <ecNumber evidence="1">2.7.7.65</ecNumber>
    </recommendedName>
    <alternativeName>
        <fullName evidence="3">Direct oxygen-sensing cyclase</fullName>
    </alternativeName>
</protein>
<evidence type="ECO:0000256" key="3">
    <source>
        <dbReference type="ARBA" id="ARBA00029839"/>
    </source>
</evidence>
<dbReference type="GO" id="GO:1902201">
    <property type="term" value="P:negative regulation of bacterial-type flagellum-dependent cell motility"/>
    <property type="evidence" value="ECO:0007669"/>
    <property type="project" value="TreeGrafter"/>
</dbReference>
<comment type="catalytic activity">
    <reaction evidence="4">
        <text>2 GTP = 3',3'-c-di-GMP + 2 diphosphate</text>
        <dbReference type="Rhea" id="RHEA:24898"/>
        <dbReference type="ChEBI" id="CHEBI:33019"/>
        <dbReference type="ChEBI" id="CHEBI:37565"/>
        <dbReference type="ChEBI" id="CHEBI:58805"/>
        <dbReference type="EC" id="2.7.7.65"/>
    </reaction>
</comment>
<gene>
    <name evidence="6" type="ORF">SAMN02745724_02234</name>
</gene>
<dbReference type="Pfam" id="PF00990">
    <property type="entry name" value="GGDEF"/>
    <property type="match status" value="1"/>
</dbReference>
<dbReference type="PANTHER" id="PTHR45138:SF9">
    <property type="entry name" value="DIGUANYLATE CYCLASE DGCM-RELATED"/>
    <property type="match status" value="1"/>
</dbReference>
<name>A0A1I1L0I5_9GAMM</name>
<dbReference type="InterPro" id="IPR043128">
    <property type="entry name" value="Rev_trsase/Diguanyl_cyclase"/>
</dbReference>
<dbReference type="InterPro" id="IPR029787">
    <property type="entry name" value="Nucleotide_cyclase"/>
</dbReference>
<dbReference type="GO" id="GO:0019825">
    <property type="term" value="F:oxygen binding"/>
    <property type="evidence" value="ECO:0007669"/>
    <property type="project" value="InterPro"/>
</dbReference>
<dbReference type="SMART" id="SM00267">
    <property type="entry name" value="GGDEF"/>
    <property type="match status" value="1"/>
</dbReference>
<dbReference type="CDD" id="cd01949">
    <property type="entry name" value="GGDEF"/>
    <property type="match status" value="1"/>
</dbReference>
<keyword evidence="7" id="KW-1185">Reference proteome</keyword>
<dbReference type="InterPro" id="IPR000160">
    <property type="entry name" value="GGDEF_dom"/>
</dbReference>
<dbReference type="EMBL" id="FOLO01000014">
    <property type="protein sequence ID" value="SFC66435.1"/>
    <property type="molecule type" value="Genomic_DNA"/>
</dbReference>
<dbReference type="Gene3D" id="1.10.490.10">
    <property type="entry name" value="Globins"/>
    <property type="match status" value="1"/>
</dbReference>
<dbReference type="InterPro" id="IPR044398">
    <property type="entry name" value="Globin-sensor_dom"/>
</dbReference>
<dbReference type="PROSITE" id="PS50887">
    <property type="entry name" value="GGDEF"/>
    <property type="match status" value="1"/>
</dbReference>
<dbReference type="NCBIfam" id="TIGR00254">
    <property type="entry name" value="GGDEF"/>
    <property type="match status" value="1"/>
</dbReference>
<evidence type="ECO:0000256" key="2">
    <source>
        <dbReference type="ARBA" id="ARBA00015125"/>
    </source>
</evidence>
<dbReference type="InterPro" id="IPR050469">
    <property type="entry name" value="Diguanylate_Cyclase"/>
</dbReference>
<accession>A0A1I1L0I5</accession>
<organism evidence="6 7">
    <name type="scientific">Pseudoalteromonas denitrificans DSM 6059</name>
    <dbReference type="NCBI Taxonomy" id="1123010"/>
    <lineage>
        <taxon>Bacteria</taxon>
        <taxon>Pseudomonadati</taxon>
        <taxon>Pseudomonadota</taxon>
        <taxon>Gammaproteobacteria</taxon>
        <taxon>Alteromonadales</taxon>
        <taxon>Pseudoalteromonadaceae</taxon>
        <taxon>Pseudoalteromonas</taxon>
    </lineage>
</organism>
<dbReference type="GO" id="GO:0005886">
    <property type="term" value="C:plasma membrane"/>
    <property type="evidence" value="ECO:0007669"/>
    <property type="project" value="TreeGrafter"/>
</dbReference>
<reference evidence="6 7" key="1">
    <citation type="submission" date="2016-10" db="EMBL/GenBank/DDBJ databases">
        <authorList>
            <person name="de Groot N.N."/>
        </authorList>
    </citation>
    <scope>NUCLEOTIDE SEQUENCE [LARGE SCALE GENOMIC DNA]</scope>
    <source>
        <strain evidence="6 7">DSM 6059</strain>
    </source>
</reference>
<feature type="domain" description="GGDEF" evidence="5">
    <location>
        <begin position="225"/>
        <end position="349"/>
    </location>
</feature>
<dbReference type="GO" id="GO:0020037">
    <property type="term" value="F:heme binding"/>
    <property type="evidence" value="ECO:0007669"/>
    <property type="project" value="InterPro"/>
</dbReference>
<evidence type="ECO:0000313" key="7">
    <source>
        <dbReference type="Proteomes" id="UP000198862"/>
    </source>
</evidence>
<evidence type="ECO:0000259" key="5">
    <source>
        <dbReference type="PROSITE" id="PS50887"/>
    </source>
</evidence>
<evidence type="ECO:0000256" key="1">
    <source>
        <dbReference type="ARBA" id="ARBA00012528"/>
    </source>
</evidence>
<dbReference type="Pfam" id="PF11563">
    <property type="entry name" value="Protoglobin"/>
    <property type="match status" value="1"/>
</dbReference>
<sequence>MNYTDKTLLERMKITKIEILERLNILGLHDEEIRLLSKSRPFIETKIEHIINTFYQKQISNDEVAALIGDSDTLVRLKEAQHAYILDLFSGKYDADYVNNRLRIGMVHKRIGVDPKLYLTALSDLKYIIIPILIENITNTETTIRALDKLLTFDATLVFDTYIDSIVSEVVSSKEKLEIYAHNLERKSKEFERLSKLDSMTGLYNRRAMQDMLNRELIVSKRRKSNLSLAYFDIDDFKNINDLEGHNKGDKVIIFISSLLLNQTREVDIPCRAGGDEFCLILPECNTINAKNICTKILAKFIENYPNYNLSIGIADTGNNYALKEYDLIKSADSKMYKAKKENAQKIQI</sequence>
<dbReference type="GO" id="GO:0043709">
    <property type="term" value="P:cell adhesion involved in single-species biofilm formation"/>
    <property type="evidence" value="ECO:0007669"/>
    <property type="project" value="TreeGrafter"/>
</dbReference>
<evidence type="ECO:0000256" key="4">
    <source>
        <dbReference type="ARBA" id="ARBA00034247"/>
    </source>
</evidence>
<evidence type="ECO:0000313" key="6">
    <source>
        <dbReference type="EMBL" id="SFC66435.1"/>
    </source>
</evidence>
<dbReference type="PANTHER" id="PTHR45138">
    <property type="entry name" value="REGULATORY COMPONENTS OF SENSORY TRANSDUCTION SYSTEM"/>
    <property type="match status" value="1"/>
</dbReference>
<dbReference type="Gene3D" id="3.30.70.270">
    <property type="match status" value="1"/>
</dbReference>